<feature type="compositionally biased region" description="Low complexity" evidence="5">
    <location>
        <begin position="243"/>
        <end position="258"/>
    </location>
</feature>
<evidence type="ECO:0000259" key="6">
    <source>
        <dbReference type="PROSITE" id="PS50021"/>
    </source>
</evidence>
<dbReference type="PROSITE" id="PS50021">
    <property type="entry name" value="CH"/>
    <property type="match status" value="1"/>
</dbReference>
<dbReference type="Pfam" id="PF12510">
    <property type="entry name" value="Smoothelin"/>
    <property type="match status" value="3"/>
</dbReference>
<dbReference type="InterPro" id="IPR022189">
    <property type="entry name" value="SMTN"/>
</dbReference>
<dbReference type="CDD" id="cd21258">
    <property type="entry name" value="CH_SMTNA"/>
    <property type="match status" value="1"/>
</dbReference>
<feature type="compositionally biased region" description="Polar residues" evidence="5">
    <location>
        <begin position="301"/>
        <end position="316"/>
    </location>
</feature>
<organism evidence="7 8">
    <name type="scientific">Oryctolagus cuniculus</name>
    <name type="common">Rabbit</name>
    <dbReference type="NCBI Taxonomy" id="9986"/>
    <lineage>
        <taxon>Eukaryota</taxon>
        <taxon>Metazoa</taxon>
        <taxon>Chordata</taxon>
        <taxon>Craniata</taxon>
        <taxon>Vertebrata</taxon>
        <taxon>Euteleostomi</taxon>
        <taxon>Mammalia</taxon>
        <taxon>Eutheria</taxon>
        <taxon>Euarchontoglires</taxon>
        <taxon>Glires</taxon>
        <taxon>Lagomorpha</taxon>
        <taxon>Leporidae</taxon>
        <taxon>Oryctolagus</taxon>
    </lineage>
</organism>
<feature type="compositionally biased region" description="Low complexity" evidence="5">
    <location>
        <begin position="528"/>
        <end position="538"/>
    </location>
</feature>
<feature type="compositionally biased region" description="Basic and acidic residues" evidence="5">
    <location>
        <begin position="490"/>
        <end position="502"/>
    </location>
</feature>
<dbReference type="FunFam" id="1.10.418.10:FF:000009">
    <property type="entry name" value="smoothelin isoform X2"/>
    <property type="match status" value="1"/>
</dbReference>
<dbReference type="Proteomes" id="UP000001811">
    <property type="component" value="Chromosome 21"/>
</dbReference>
<evidence type="ECO:0000313" key="8">
    <source>
        <dbReference type="Proteomes" id="UP000001811"/>
    </source>
</evidence>
<keyword evidence="8" id="KW-1185">Reference proteome</keyword>
<dbReference type="EMBL" id="AAGW02067675">
    <property type="status" value="NOT_ANNOTATED_CDS"/>
    <property type="molecule type" value="Genomic_DNA"/>
</dbReference>
<feature type="compositionally biased region" description="Basic and acidic residues" evidence="5">
    <location>
        <begin position="141"/>
        <end position="166"/>
    </location>
</feature>
<evidence type="ECO:0000256" key="1">
    <source>
        <dbReference type="ARBA" id="ARBA00022553"/>
    </source>
</evidence>
<dbReference type="Gene3D" id="1.10.418.10">
    <property type="entry name" value="Calponin-like domain"/>
    <property type="match status" value="1"/>
</dbReference>
<evidence type="ECO:0000256" key="4">
    <source>
        <dbReference type="SAM" id="Coils"/>
    </source>
</evidence>
<proteinExistence type="inferred from homology"/>
<evidence type="ECO:0000256" key="5">
    <source>
        <dbReference type="SAM" id="MobiDB-lite"/>
    </source>
</evidence>
<dbReference type="AlphaFoldDB" id="A0A5F9D968"/>
<keyword evidence="2 4" id="KW-0175">Coiled coil</keyword>
<comment type="similarity">
    <text evidence="3">Belongs to the smoothelin family.</text>
</comment>
<feature type="domain" description="Calponin-homology (CH)" evidence="6">
    <location>
        <begin position="551"/>
        <end position="658"/>
    </location>
</feature>
<accession>A0A5F9D968</accession>
<dbReference type="InterPro" id="IPR001715">
    <property type="entry name" value="CH_dom"/>
</dbReference>
<reference evidence="7 8" key="1">
    <citation type="journal article" date="2011" name="Nature">
        <title>A high-resolution map of human evolutionary constraint using 29 mammals.</title>
        <authorList>
            <person name="Lindblad-Toh K."/>
            <person name="Garber M."/>
            <person name="Zuk O."/>
            <person name="Lin M.F."/>
            <person name="Parker B.J."/>
            <person name="Washietl S."/>
            <person name="Kheradpour P."/>
            <person name="Ernst J."/>
            <person name="Jordan G."/>
            <person name="Mauceli E."/>
            <person name="Ward L.D."/>
            <person name="Lowe C.B."/>
            <person name="Holloway A.K."/>
            <person name="Clamp M."/>
            <person name="Gnerre S."/>
            <person name="Alfoldi J."/>
            <person name="Beal K."/>
            <person name="Chang J."/>
            <person name="Clawson H."/>
            <person name="Cuff J."/>
            <person name="Di Palma F."/>
            <person name="Fitzgerald S."/>
            <person name="Flicek P."/>
            <person name="Guttman M."/>
            <person name="Hubisz M.J."/>
            <person name="Jaffe D.B."/>
            <person name="Jungreis I."/>
            <person name="Kent W.J."/>
            <person name="Kostka D."/>
            <person name="Lara M."/>
            <person name="Martins A.L."/>
            <person name="Massingham T."/>
            <person name="Moltke I."/>
            <person name="Raney B.J."/>
            <person name="Rasmussen M.D."/>
            <person name="Robinson J."/>
            <person name="Stark A."/>
            <person name="Vilella A.J."/>
            <person name="Wen J."/>
            <person name="Xie X."/>
            <person name="Zody M.C."/>
            <person name="Baldwin J."/>
            <person name="Bloom T."/>
            <person name="Chin C.W."/>
            <person name="Heiman D."/>
            <person name="Nicol R."/>
            <person name="Nusbaum C."/>
            <person name="Young S."/>
            <person name="Wilkinson J."/>
            <person name="Worley K.C."/>
            <person name="Kovar C.L."/>
            <person name="Muzny D.M."/>
            <person name="Gibbs R.A."/>
            <person name="Cree A."/>
            <person name="Dihn H.H."/>
            <person name="Fowler G."/>
            <person name="Jhangiani S."/>
            <person name="Joshi V."/>
            <person name="Lee S."/>
            <person name="Lewis L.R."/>
            <person name="Nazareth L.V."/>
            <person name="Okwuonu G."/>
            <person name="Santibanez J."/>
            <person name="Warren W.C."/>
            <person name="Mardis E.R."/>
            <person name="Weinstock G.M."/>
            <person name="Wilson R.K."/>
            <person name="Delehaunty K."/>
            <person name="Dooling D."/>
            <person name="Fronik C."/>
            <person name="Fulton L."/>
            <person name="Fulton B."/>
            <person name="Graves T."/>
            <person name="Minx P."/>
            <person name="Sodergren E."/>
            <person name="Birney E."/>
            <person name="Margulies E.H."/>
            <person name="Herrero J."/>
            <person name="Green E.D."/>
            <person name="Haussler D."/>
            <person name="Siepel A."/>
            <person name="Goldman N."/>
            <person name="Pollard K.S."/>
            <person name="Pedersen J.S."/>
            <person name="Lander E.S."/>
            <person name="Kellis M."/>
        </authorList>
    </citation>
    <scope>NUCLEOTIDE SEQUENCE [LARGE SCALE GENOMIC DNA]</scope>
    <source>
        <strain evidence="7 8">Thorbecke inbred</strain>
    </source>
</reference>
<feature type="compositionally biased region" description="Pro residues" evidence="5">
    <location>
        <begin position="209"/>
        <end position="222"/>
    </location>
</feature>
<name>A0A5F9D968_RABIT</name>
<dbReference type="SMART" id="SM00033">
    <property type="entry name" value="CH"/>
    <property type="match status" value="1"/>
</dbReference>
<evidence type="ECO:0000256" key="2">
    <source>
        <dbReference type="ARBA" id="ARBA00023054"/>
    </source>
</evidence>
<feature type="coiled-coil region" evidence="4">
    <location>
        <begin position="30"/>
        <end position="59"/>
    </location>
</feature>
<keyword evidence="1" id="KW-0597">Phosphoprotein</keyword>
<dbReference type="EMBL" id="AAGW02067676">
    <property type="status" value="NOT_ANNOTATED_CDS"/>
    <property type="molecule type" value="Genomic_DNA"/>
</dbReference>
<sequence>MADEALAGLDEGALRKLLEVTADLAERRRIRSAIRELQRQELEREEEALASKRFRAERQDNKENWLHSEQREAEQRAALARLAGQLESMNDVEELTTLLRGAAEYEERKLIRAAIRRVRAQEIEAATVAGRLCSGRPNSGTRDDGQGRAAAHRLERREVPERKEQEQQAEVLEPTPTPPEVISQDVTSVTLLLRAPAGGTPSSAASPDSSPPTASPEPPLEPAGPQCPAAEAPGSPEPPASPPRATASPEPQEPPASSGTERQVTNKLLPGPTEPPAAQGPARGPSDTKRADPAGPRPCQRSLSVLSPRQPAQNRELTLGLRAPPTLLSTSSGGKSTITHVSSPGTLTRLGSVTHVTSLSHASPGNRGGYSFKMEPEPAEPPSVAVEAANGTEQTRMDKAPEGRTPLSAKELMAIEDEAVLDKMLDQTTDFEERKLIRAALRELRQRKRDGGGSTMVQTKTFSSSSSKKMGSIFDREDQSSPRPGSLAALEKRQAEKKKELMKAQSLPKTSASQARKAMIEKLEKEGAAGSPGAPRAAVQRSTSFGVPNANSIKQMLLDWCRAKTRGYEHVDIQNFSSSWSDGMAFCALVHNFFPEAFDYAQLSPQNRRQNFEVAFSSAEMLVDCVPLVEVEDMMIMGKKPDPKCVFTYVQSLYNHLRRHELRLRGKNV</sequence>
<dbReference type="Ensembl" id="ENSOCUT00000050083.1">
    <property type="protein sequence ID" value="ENSOCUP00000042754.1"/>
    <property type="gene ID" value="ENSOCUG00000011904.4"/>
</dbReference>
<feature type="compositionally biased region" description="Low complexity" evidence="5">
    <location>
        <begin position="326"/>
        <end position="339"/>
    </location>
</feature>
<feature type="region of interest" description="Disordered" evidence="5">
    <location>
        <begin position="132"/>
        <end position="182"/>
    </location>
</feature>
<dbReference type="InterPro" id="IPR036872">
    <property type="entry name" value="CH_dom_sf"/>
</dbReference>
<dbReference type="GeneTree" id="ENSGT00940000161655"/>
<reference evidence="7" key="3">
    <citation type="submission" date="2025-09" db="UniProtKB">
        <authorList>
            <consortium name="Ensembl"/>
        </authorList>
    </citation>
    <scope>IDENTIFICATION</scope>
    <source>
        <strain evidence="7">Thorbecke</strain>
    </source>
</reference>
<dbReference type="Pfam" id="PF00307">
    <property type="entry name" value="CH"/>
    <property type="match status" value="1"/>
</dbReference>
<dbReference type="PANTHER" id="PTHR23167">
    <property type="entry name" value="CALPONIN HOMOLOGY DOMAIN-CONTAINING PROTEIN DDB_G0272472-RELATED"/>
    <property type="match status" value="1"/>
</dbReference>
<dbReference type="EMBL" id="AAGW02067674">
    <property type="status" value="NOT_ANNOTATED_CDS"/>
    <property type="molecule type" value="Genomic_DNA"/>
</dbReference>
<dbReference type="InterPro" id="IPR050540">
    <property type="entry name" value="F-actin_Monoox_Mical"/>
</dbReference>
<feature type="compositionally biased region" description="Low complexity" evidence="5">
    <location>
        <begin position="196"/>
        <end position="208"/>
    </location>
</feature>
<dbReference type="PANTHER" id="PTHR23167:SF52">
    <property type="entry name" value="SMOOTHELIN"/>
    <property type="match status" value="1"/>
</dbReference>
<feature type="region of interest" description="Disordered" evidence="5">
    <location>
        <begin position="447"/>
        <end position="519"/>
    </location>
</feature>
<dbReference type="Bgee" id="ENSOCUG00000011904">
    <property type="expression patterns" value="Expressed in aorta and 17 other cell types or tissues"/>
</dbReference>
<dbReference type="SUPFAM" id="SSF47576">
    <property type="entry name" value="Calponin-homology domain, CH-domain"/>
    <property type="match status" value="1"/>
</dbReference>
<gene>
    <name evidence="7" type="primary">SMTN</name>
</gene>
<evidence type="ECO:0000256" key="3">
    <source>
        <dbReference type="ARBA" id="ARBA00061655"/>
    </source>
</evidence>
<evidence type="ECO:0000313" key="7">
    <source>
        <dbReference type="Ensembl" id="ENSOCUP00000042754.1"/>
    </source>
</evidence>
<feature type="region of interest" description="Disordered" evidence="5">
    <location>
        <begin position="196"/>
        <end position="409"/>
    </location>
</feature>
<feature type="compositionally biased region" description="Polar residues" evidence="5">
    <location>
        <begin position="340"/>
        <end position="363"/>
    </location>
</feature>
<feature type="region of interest" description="Disordered" evidence="5">
    <location>
        <begin position="524"/>
        <end position="543"/>
    </location>
</feature>
<reference evidence="7" key="2">
    <citation type="submission" date="2025-08" db="UniProtKB">
        <authorList>
            <consortium name="Ensembl"/>
        </authorList>
    </citation>
    <scope>IDENTIFICATION</scope>
    <source>
        <strain evidence="7">Thorbecke</strain>
    </source>
</reference>
<protein>
    <submittedName>
        <fullName evidence="7">Smoothelin</fullName>
    </submittedName>
</protein>